<dbReference type="SUPFAM" id="SSF56487">
    <property type="entry name" value="SRCR-like"/>
    <property type="match status" value="1"/>
</dbReference>
<dbReference type="PROSITE" id="PS00134">
    <property type="entry name" value="TRYPSIN_HIS"/>
    <property type="match status" value="1"/>
</dbReference>
<dbReference type="PANTHER" id="PTHR24252:SF9">
    <property type="entry name" value="TRANSMEMBRANE PROTEASE SERINE 2"/>
    <property type="match status" value="1"/>
</dbReference>
<keyword evidence="13 15" id="KW-1015">Disulfide bond</keyword>
<comment type="caution">
    <text evidence="15">Lacks conserved residue(s) required for the propagation of feature annotation.</text>
</comment>
<dbReference type="SUPFAM" id="SSF50494">
    <property type="entry name" value="Trypsin-like serine proteases"/>
    <property type="match status" value="1"/>
</dbReference>
<dbReference type="InterPro" id="IPR002172">
    <property type="entry name" value="LDrepeatLR_classA_rpt"/>
</dbReference>
<dbReference type="GO" id="GO:0004252">
    <property type="term" value="F:serine-type endopeptidase activity"/>
    <property type="evidence" value="ECO:0007669"/>
    <property type="project" value="InterPro"/>
</dbReference>
<evidence type="ECO:0000256" key="17">
    <source>
        <dbReference type="SAM" id="Phobius"/>
    </source>
</evidence>
<dbReference type="PROSITE" id="PS50240">
    <property type="entry name" value="TRYPSIN_DOM"/>
    <property type="match status" value="1"/>
</dbReference>
<keyword evidence="6 17" id="KW-0812">Transmembrane</keyword>
<evidence type="ECO:0000313" key="20">
    <source>
        <dbReference type="Proteomes" id="UP000008143"/>
    </source>
</evidence>
<dbReference type="GO" id="GO:0005886">
    <property type="term" value="C:plasma membrane"/>
    <property type="evidence" value="ECO:0007669"/>
    <property type="project" value="UniProtKB-SubCell"/>
</dbReference>
<dbReference type="Xenbase" id="XB-GENE-22065925">
    <property type="gene designation" value="tmprss2.12"/>
</dbReference>
<keyword evidence="3" id="KW-1003">Cell membrane</keyword>
<accession>F7C223</accession>
<name>F7C223_XENTR</name>
<dbReference type="PANTHER" id="PTHR24252">
    <property type="entry name" value="ACROSIN-RELATED"/>
    <property type="match status" value="1"/>
</dbReference>
<keyword evidence="9" id="KW-0735">Signal-anchor</keyword>
<reference evidence="19" key="2">
    <citation type="submission" date="2011-06" db="UniProtKB">
        <authorList>
            <consortium name="Ensembl"/>
        </authorList>
    </citation>
    <scope>IDENTIFICATION</scope>
</reference>
<evidence type="ECO:0000256" key="5">
    <source>
        <dbReference type="ARBA" id="ARBA00022670"/>
    </source>
</evidence>
<evidence type="ECO:0000256" key="14">
    <source>
        <dbReference type="ARBA" id="ARBA00023180"/>
    </source>
</evidence>
<keyword evidence="5 16" id="KW-0645">Protease</keyword>
<evidence type="ECO:0000256" key="3">
    <source>
        <dbReference type="ARBA" id="ARBA00022475"/>
    </source>
</evidence>
<evidence type="ECO:0000313" key="19">
    <source>
        <dbReference type="Ensembl" id="ENSXETP00000000109"/>
    </source>
</evidence>
<dbReference type="HOGENOM" id="CLU_006842_19_2_1"/>
<evidence type="ECO:0000256" key="1">
    <source>
        <dbReference type="ARBA" id="ARBA00004401"/>
    </source>
</evidence>
<evidence type="ECO:0000256" key="12">
    <source>
        <dbReference type="ARBA" id="ARBA00023145"/>
    </source>
</evidence>
<dbReference type="Ensembl" id="ENSXETT00000000109">
    <property type="protein sequence ID" value="ENSXETP00000000109"/>
    <property type="gene ID" value="ENSXETG00000000063"/>
</dbReference>
<dbReference type="PRINTS" id="PR00722">
    <property type="entry name" value="CHYMOTRYPSIN"/>
</dbReference>
<dbReference type="Pfam" id="PF00089">
    <property type="entry name" value="Trypsin"/>
    <property type="match status" value="1"/>
</dbReference>
<dbReference type="GeneID" id="100497514"/>
<proteinExistence type="predicted"/>
<dbReference type="Bgee" id="ENSXETG00000000063">
    <property type="expression patterns" value="Expressed in 4-cell stage embryo and 1 other cell type or tissue"/>
</dbReference>
<dbReference type="InterPro" id="IPR018114">
    <property type="entry name" value="TRYPSIN_HIS"/>
</dbReference>
<sequence length="497" mass="53846">MEFDAHDPPAYSDIHHHDPPHYHEPAMHCEPPPYCEHEDAPHHHNVPHYPEPIPHNVYEASPESSPQYVPEVPSRSVAAHKNGALCNARSRKISRISAALCVLIAAIIIIAVLSWHFGTATKCQASCGSSSNCVLVSQWCDGVKHCPNGEDESSCLRMYGPNFQLQAYSASKATWLPVCADNWGDSIGRTACQDIGYSSSSYIKSNAVTAPASDGYVRLNNYAGTGNIFASLNYSSTCSSGLVVSLKCIDCGLSTYGESRIVGGSSASIGDWPWQVNLQYDDTNLCGGSVIAANWIVTAAHCVQGDTSSPSLWKAFIGKIKMPSYYDSSAYSVDRIIVHPDYSSQTNSNDIALMKLKTSIAFSSISRPVCLPNYGMQWEEGQPCYISGWGTTSQKGSISSVLKYAMVPLISPTTCNQTIMYNGAITSSMICAGYPKGGVDSCQGDSGGPLVTKTNSLWWLVGDTSWGDGCANVYRPGVYGNMTVFLQWIYLQMQMYS</sequence>
<comment type="subcellular location">
    <subcellularLocation>
        <location evidence="1">Cell membrane</location>
        <topology evidence="1">Single-pass type II membrane protein</topology>
    </subcellularLocation>
    <subcellularLocation>
        <location evidence="2">Secreted</location>
    </subcellularLocation>
</comment>
<feature type="transmembrane region" description="Helical" evidence="17">
    <location>
        <begin position="96"/>
        <end position="117"/>
    </location>
</feature>
<dbReference type="CTD" id="100497514"/>
<dbReference type="FunFam" id="2.40.10.10:FF:000442">
    <property type="match status" value="1"/>
</dbReference>
<dbReference type="InterPro" id="IPR033116">
    <property type="entry name" value="TRYPSIN_SER"/>
</dbReference>
<dbReference type="Pfam" id="PF15494">
    <property type="entry name" value="SRCR_2"/>
    <property type="match status" value="1"/>
</dbReference>
<reference evidence="19" key="1">
    <citation type="journal article" date="2010" name="Science">
        <title>The genome of the Western clawed frog Xenopus tropicalis.</title>
        <authorList>
            <person name="Hellsten U."/>
            <person name="Harland R.M."/>
            <person name="Gilchrist M.J."/>
            <person name="Hendrix D."/>
            <person name="Jurka J."/>
            <person name="Kapitonov V."/>
            <person name="Ovcharenko I."/>
            <person name="Putnam N.H."/>
            <person name="Shu S."/>
            <person name="Taher L."/>
            <person name="Blitz I.L."/>
            <person name="Blumberg B."/>
            <person name="Dichmann D.S."/>
            <person name="Dubchak I."/>
            <person name="Amaya E."/>
            <person name="Detter J.C."/>
            <person name="Fletcher R."/>
            <person name="Gerhard D.S."/>
            <person name="Goodstein D."/>
            <person name="Graves T."/>
            <person name="Grigoriev I.V."/>
            <person name="Grimwood J."/>
            <person name="Kawashima T."/>
            <person name="Lindquist E."/>
            <person name="Lucas S.M."/>
            <person name="Mead P.E."/>
            <person name="Mitros T."/>
            <person name="Ogino H."/>
            <person name="Ohta Y."/>
            <person name="Poliakov A.V."/>
            <person name="Pollet N."/>
            <person name="Robert J."/>
            <person name="Salamov A."/>
            <person name="Sater A.K."/>
            <person name="Schmutz J."/>
            <person name="Terry A."/>
            <person name="Vize P.D."/>
            <person name="Warren W.C."/>
            <person name="Wells D."/>
            <person name="Wills A."/>
            <person name="Wilson R.K."/>
            <person name="Zimmerman L.B."/>
            <person name="Zorn A.M."/>
            <person name="Grainger R."/>
            <person name="Grammer T."/>
            <person name="Khokha M.K."/>
            <person name="Richardson P.M."/>
            <person name="Rokhsar D.S."/>
        </authorList>
    </citation>
    <scope>NUCLEOTIDE SEQUENCE [LARGE SCALE GENOMIC DNA]</scope>
    <source>
        <strain evidence="19">Nigerian</strain>
    </source>
</reference>
<dbReference type="InterPro" id="IPR009003">
    <property type="entry name" value="Peptidase_S1_PA"/>
</dbReference>
<dbReference type="SUPFAM" id="SSF57424">
    <property type="entry name" value="LDL receptor-like module"/>
    <property type="match status" value="1"/>
</dbReference>
<dbReference type="PROSITE" id="PS00135">
    <property type="entry name" value="TRYPSIN_SER"/>
    <property type="match status" value="1"/>
</dbReference>
<keyword evidence="11 17" id="KW-0472">Membrane</keyword>
<dbReference type="OMA" id="MVPLISP"/>
<dbReference type="AGR" id="Xenbase:XB-GENE-22065925"/>
<evidence type="ECO:0000256" key="10">
    <source>
        <dbReference type="ARBA" id="ARBA00022989"/>
    </source>
</evidence>
<dbReference type="AlphaFoldDB" id="F7C223"/>
<gene>
    <name evidence="19 21 22" type="primary">tmprss2.12</name>
</gene>
<keyword evidence="8 16" id="KW-0720">Serine protease</keyword>
<dbReference type="InterPro" id="IPR001190">
    <property type="entry name" value="SRCR"/>
</dbReference>
<keyword evidence="20" id="KW-1185">Reference proteome</keyword>
<dbReference type="eggNOG" id="KOG3627">
    <property type="taxonomic scope" value="Eukaryota"/>
</dbReference>
<keyword evidence="14" id="KW-0325">Glycoprotein</keyword>
<organism evidence="19">
    <name type="scientific">Xenopus tropicalis</name>
    <name type="common">Western clawed frog</name>
    <name type="synonym">Silurana tropicalis</name>
    <dbReference type="NCBI Taxonomy" id="8364"/>
    <lineage>
        <taxon>Eukaryota</taxon>
        <taxon>Metazoa</taxon>
        <taxon>Chordata</taxon>
        <taxon>Craniata</taxon>
        <taxon>Vertebrata</taxon>
        <taxon>Euteleostomi</taxon>
        <taxon>Amphibia</taxon>
        <taxon>Batrachia</taxon>
        <taxon>Anura</taxon>
        <taxon>Pipoidea</taxon>
        <taxon>Pipidae</taxon>
        <taxon>Xenopodinae</taxon>
        <taxon>Xenopus</taxon>
        <taxon>Silurana</taxon>
    </lineage>
</organism>
<dbReference type="InterPro" id="IPR001254">
    <property type="entry name" value="Trypsin_dom"/>
</dbReference>
<dbReference type="Gene3D" id="3.10.250.10">
    <property type="entry name" value="SRCR-like domain"/>
    <property type="match status" value="1"/>
</dbReference>
<evidence type="ECO:0000259" key="18">
    <source>
        <dbReference type="PROSITE" id="PS50240"/>
    </source>
</evidence>
<evidence type="ECO:0000256" key="7">
    <source>
        <dbReference type="ARBA" id="ARBA00022801"/>
    </source>
</evidence>
<dbReference type="GeneTree" id="ENSGT00940000155207"/>
<dbReference type="GO" id="GO:0006508">
    <property type="term" value="P:proteolysis"/>
    <property type="evidence" value="ECO:0007669"/>
    <property type="project" value="UniProtKB-KW"/>
</dbReference>
<evidence type="ECO:0000256" key="9">
    <source>
        <dbReference type="ARBA" id="ARBA00022968"/>
    </source>
</evidence>
<dbReference type="CDD" id="cd00190">
    <property type="entry name" value="Tryp_SPc"/>
    <property type="match status" value="1"/>
</dbReference>
<evidence type="ECO:0000256" key="4">
    <source>
        <dbReference type="ARBA" id="ARBA00022525"/>
    </source>
</evidence>
<dbReference type="RefSeq" id="XP_031752400.1">
    <property type="nucleotide sequence ID" value="XM_031896540.1"/>
</dbReference>
<dbReference type="SMART" id="SM00020">
    <property type="entry name" value="Tryp_SPc"/>
    <property type="match status" value="1"/>
</dbReference>
<evidence type="ECO:0000256" key="8">
    <source>
        <dbReference type="ARBA" id="ARBA00022825"/>
    </source>
</evidence>
<dbReference type="SMART" id="SM00192">
    <property type="entry name" value="LDLa"/>
    <property type="match status" value="1"/>
</dbReference>
<dbReference type="SMART" id="SM00202">
    <property type="entry name" value="SR"/>
    <property type="match status" value="1"/>
</dbReference>
<dbReference type="CDD" id="cd00112">
    <property type="entry name" value="LDLa"/>
    <property type="match status" value="1"/>
</dbReference>
<keyword evidence="10 17" id="KW-1133">Transmembrane helix</keyword>
<evidence type="ECO:0000256" key="16">
    <source>
        <dbReference type="RuleBase" id="RU363034"/>
    </source>
</evidence>
<dbReference type="InterPro" id="IPR036772">
    <property type="entry name" value="SRCR-like_dom_sf"/>
</dbReference>
<evidence type="ECO:0000256" key="6">
    <source>
        <dbReference type="ARBA" id="ARBA00022692"/>
    </source>
</evidence>
<keyword evidence="4" id="KW-0964">Secreted</keyword>
<evidence type="ECO:0000256" key="15">
    <source>
        <dbReference type="PROSITE-ProRule" id="PRU00124"/>
    </source>
</evidence>
<dbReference type="InterPro" id="IPR001314">
    <property type="entry name" value="Peptidase_S1A"/>
</dbReference>
<dbReference type="GO" id="GO:0005576">
    <property type="term" value="C:extracellular region"/>
    <property type="evidence" value="ECO:0007669"/>
    <property type="project" value="UniProtKB-SubCell"/>
</dbReference>
<evidence type="ECO:0000256" key="13">
    <source>
        <dbReference type="ARBA" id="ARBA00023157"/>
    </source>
</evidence>
<evidence type="ECO:0000256" key="11">
    <source>
        <dbReference type="ARBA" id="ARBA00023136"/>
    </source>
</evidence>
<dbReference type="PROSITE" id="PS50068">
    <property type="entry name" value="LDLRA_2"/>
    <property type="match status" value="1"/>
</dbReference>
<evidence type="ECO:0000256" key="2">
    <source>
        <dbReference type="ARBA" id="ARBA00004613"/>
    </source>
</evidence>
<dbReference type="Gene3D" id="2.40.10.10">
    <property type="entry name" value="Trypsin-like serine proteases"/>
    <property type="match status" value="2"/>
</dbReference>
<dbReference type="InterPro" id="IPR036055">
    <property type="entry name" value="LDL_receptor-like_sf"/>
</dbReference>
<dbReference type="ExpressionAtlas" id="F7C223">
    <property type="expression patterns" value="baseline"/>
</dbReference>
<evidence type="ECO:0000313" key="22">
    <source>
        <dbReference type="Xenbase" id="XB-GENE-22065925"/>
    </source>
</evidence>
<reference evidence="21" key="3">
    <citation type="submission" date="2025-04" db="UniProtKB">
        <authorList>
            <consortium name="RefSeq"/>
        </authorList>
    </citation>
    <scope>IDENTIFICATION</scope>
    <source>
        <strain evidence="21">Nigerian</strain>
        <tissue evidence="21">Liver and blood</tissue>
    </source>
</reference>
<keyword evidence="12" id="KW-0865">Zymogen</keyword>
<keyword evidence="7 16" id="KW-0378">Hydrolase</keyword>
<dbReference type="Gene3D" id="4.10.400.10">
    <property type="entry name" value="Low-density Lipoprotein Receptor"/>
    <property type="match status" value="1"/>
</dbReference>
<protein>
    <submittedName>
        <fullName evidence="21">Transmembrane protease serine 2</fullName>
    </submittedName>
    <submittedName>
        <fullName evidence="19">Transmembrane serine protease 2 gene 12</fullName>
    </submittedName>
</protein>
<dbReference type="OrthoDB" id="6380398at2759"/>
<evidence type="ECO:0000313" key="21">
    <source>
        <dbReference type="RefSeq" id="XP_031752400.1"/>
    </source>
</evidence>
<dbReference type="Proteomes" id="UP000008143">
    <property type="component" value="Chromosome 2"/>
</dbReference>
<feature type="disulfide bond" evidence="15">
    <location>
        <begin position="140"/>
        <end position="155"/>
    </location>
</feature>
<dbReference type="InterPro" id="IPR043504">
    <property type="entry name" value="Peptidase_S1_PA_chymotrypsin"/>
</dbReference>
<dbReference type="KEGG" id="xtr:100497514"/>
<feature type="domain" description="Peptidase S1" evidence="18">
    <location>
        <begin position="261"/>
        <end position="494"/>
    </location>
</feature>
<dbReference type="FunFam" id="3.10.250.10:FF:000027">
    <property type="entry name" value="Transmembrane serine protease 2"/>
    <property type="match status" value="1"/>
</dbReference>